<dbReference type="Proteomes" id="UP000811246">
    <property type="component" value="Chromosome 15"/>
</dbReference>
<dbReference type="EMBL" id="CM031823">
    <property type="protein sequence ID" value="KAG6626685.1"/>
    <property type="molecule type" value="Genomic_DNA"/>
</dbReference>
<evidence type="ECO:0000256" key="1">
    <source>
        <dbReference type="SAM" id="MobiDB-lite"/>
    </source>
</evidence>
<protein>
    <submittedName>
        <fullName evidence="2">Uncharacterized protein</fullName>
    </submittedName>
</protein>
<evidence type="ECO:0000313" key="2">
    <source>
        <dbReference type="EMBL" id="KAG6626685.1"/>
    </source>
</evidence>
<dbReference type="EMBL" id="CM031839">
    <property type="protein sequence ID" value="KAG6674837.1"/>
    <property type="molecule type" value="Genomic_DNA"/>
</dbReference>
<proteinExistence type="predicted"/>
<dbReference type="OrthoDB" id="749289at2759"/>
<organism evidence="2 4">
    <name type="scientific">Carya illinoinensis</name>
    <name type="common">Pecan</name>
    <dbReference type="NCBI Taxonomy" id="32201"/>
    <lineage>
        <taxon>Eukaryota</taxon>
        <taxon>Viridiplantae</taxon>
        <taxon>Streptophyta</taxon>
        <taxon>Embryophyta</taxon>
        <taxon>Tracheophyta</taxon>
        <taxon>Spermatophyta</taxon>
        <taxon>Magnoliopsida</taxon>
        <taxon>eudicotyledons</taxon>
        <taxon>Gunneridae</taxon>
        <taxon>Pentapetalae</taxon>
        <taxon>rosids</taxon>
        <taxon>fabids</taxon>
        <taxon>Fagales</taxon>
        <taxon>Juglandaceae</taxon>
        <taxon>Carya</taxon>
    </lineage>
</organism>
<sequence length="104" mass="11784">MSSMVSKTQPSVDSNAENIPIAIQEEPDVEETQNPVTSHVYIKRENSGQALDREVVLRRIRQRRRMNKAKASLLALIRSPFSERTDKEASAEETKWVDDAFAAL</sequence>
<evidence type="ECO:0000313" key="4">
    <source>
        <dbReference type="Proteomes" id="UP000811609"/>
    </source>
</evidence>
<gene>
    <name evidence="2" type="ORF">CIPAW_15G068700</name>
    <name evidence="3" type="ORF">I3842_15G066500</name>
</gene>
<dbReference type="PANTHER" id="PTHR35324:SF4">
    <property type="entry name" value="EXPRESSED PROTEIN"/>
    <property type="match status" value="1"/>
</dbReference>
<dbReference type="AlphaFoldDB" id="A0A8T1N8R0"/>
<comment type="caution">
    <text evidence="2">The sequence shown here is derived from an EMBL/GenBank/DDBJ whole genome shotgun (WGS) entry which is preliminary data.</text>
</comment>
<reference evidence="3" key="2">
    <citation type="submission" date="2021-01" db="EMBL/GenBank/DDBJ databases">
        <authorList>
            <person name="Lovell J.T."/>
            <person name="Bentley N."/>
            <person name="Bhattarai G."/>
            <person name="Jenkins J.W."/>
            <person name="Sreedasyam A."/>
            <person name="Alarcon Y."/>
            <person name="Bock C."/>
            <person name="Boston L."/>
            <person name="Carlson J."/>
            <person name="Cervantes K."/>
            <person name="Clermont K."/>
            <person name="Krom N."/>
            <person name="Kubenka K."/>
            <person name="Mamidi S."/>
            <person name="Mattison C."/>
            <person name="Monteros M."/>
            <person name="Pisani C."/>
            <person name="Plott C."/>
            <person name="Rajasekar S."/>
            <person name="Rhein H.S."/>
            <person name="Rohla C."/>
            <person name="Song M."/>
            <person name="Hilaire R.S."/>
            <person name="Shu S."/>
            <person name="Wells L."/>
            <person name="Wang X."/>
            <person name="Webber J."/>
            <person name="Heerema R.J."/>
            <person name="Klein P."/>
            <person name="Conner P."/>
            <person name="Grauke L."/>
            <person name="Grimwood J."/>
            <person name="Schmutz J."/>
            <person name="Randall J.J."/>
        </authorList>
    </citation>
    <scope>NUCLEOTIDE SEQUENCE</scope>
    <source>
        <tissue evidence="3">Leaf</tissue>
    </source>
</reference>
<reference evidence="2" key="1">
    <citation type="submission" date="2020-12" db="EMBL/GenBank/DDBJ databases">
        <title>WGS assembly of Carya illinoinensis cv. Pawnee.</title>
        <authorList>
            <person name="Platts A."/>
            <person name="Shu S."/>
            <person name="Wright S."/>
            <person name="Barry K."/>
            <person name="Edger P."/>
            <person name="Pires J.C."/>
            <person name="Schmutz J."/>
        </authorList>
    </citation>
    <scope>NUCLEOTIDE SEQUENCE</scope>
    <source>
        <tissue evidence="2">Leaf</tissue>
    </source>
</reference>
<evidence type="ECO:0000313" key="3">
    <source>
        <dbReference type="EMBL" id="KAG6674837.1"/>
    </source>
</evidence>
<feature type="region of interest" description="Disordered" evidence="1">
    <location>
        <begin position="1"/>
        <end position="36"/>
    </location>
</feature>
<dbReference type="PANTHER" id="PTHR35324">
    <property type="entry name" value="BNAA08G03750D PROTEIN"/>
    <property type="match status" value="1"/>
</dbReference>
<name>A0A8T1N8R0_CARIL</name>
<accession>A0A8T1N8R0</accession>
<dbReference type="Proteomes" id="UP000811609">
    <property type="component" value="Chromosome 15"/>
</dbReference>
<feature type="compositionally biased region" description="Polar residues" evidence="1">
    <location>
        <begin position="1"/>
        <end position="17"/>
    </location>
</feature>
<keyword evidence="4" id="KW-1185">Reference proteome</keyword>